<dbReference type="SMART" id="SM00448">
    <property type="entry name" value="REC"/>
    <property type="match status" value="1"/>
</dbReference>
<protein>
    <recommendedName>
        <fullName evidence="3">Response regulatory domain-containing protein</fullName>
    </recommendedName>
</protein>
<dbReference type="SUPFAM" id="SSF52172">
    <property type="entry name" value="CheY-like"/>
    <property type="match status" value="1"/>
</dbReference>
<evidence type="ECO:0000256" key="2">
    <source>
        <dbReference type="PROSITE-ProRule" id="PRU00169"/>
    </source>
</evidence>
<feature type="domain" description="Response regulatory" evidence="3">
    <location>
        <begin position="1"/>
        <end position="109"/>
    </location>
</feature>
<organism evidence="5 7">
    <name type="scientific">Paraburkholderia ginsengiterrae</name>
    <dbReference type="NCBI Taxonomy" id="1462993"/>
    <lineage>
        <taxon>Bacteria</taxon>
        <taxon>Pseudomonadati</taxon>
        <taxon>Pseudomonadota</taxon>
        <taxon>Betaproteobacteria</taxon>
        <taxon>Burkholderiales</taxon>
        <taxon>Burkholderiaceae</taxon>
        <taxon>Paraburkholderia</taxon>
    </lineage>
</organism>
<evidence type="ECO:0000313" key="4">
    <source>
        <dbReference type="EMBL" id="OAJ56742.1"/>
    </source>
</evidence>
<dbReference type="Pfam" id="PF00072">
    <property type="entry name" value="Response_reg"/>
    <property type="match status" value="1"/>
</dbReference>
<evidence type="ECO:0000256" key="1">
    <source>
        <dbReference type="ARBA" id="ARBA00022553"/>
    </source>
</evidence>
<dbReference type="GO" id="GO:0000160">
    <property type="term" value="P:phosphorelay signal transduction system"/>
    <property type="evidence" value="ECO:0007669"/>
    <property type="project" value="InterPro"/>
</dbReference>
<accession>A0A1A9N4B7</accession>
<dbReference type="EMBL" id="LXKA01000329">
    <property type="protein sequence ID" value="OAJ57165.1"/>
    <property type="molecule type" value="Genomic_DNA"/>
</dbReference>
<dbReference type="Gene3D" id="3.40.50.2300">
    <property type="match status" value="1"/>
</dbReference>
<keyword evidence="1 2" id="KW-0597">Phosphoprotein</keyword>
<dbReference type="Proteomes" id="UP000077961">
    <property type="component" value="Unassembled WGS sequence"/>
</dbReference>
<sequence>MLGAAAVIAVLKDEGFDTEFASSGHDAVNFARRWVPEIILLDINMPELDGFQTAGILRSLLTTSAAAIVAYTSEDETTIHDRGVSAGFDAYCQKGTSPEALIFLITSLMR</sequence>
<dbReference type="STRING" id="1462993.A6V36_33130"/>
<evidence type="ECO:0000313" key="5">
    <source>
        <dbReference type="EMBL" id="OAJ57165.1"/>
    </source>
</evidence>
<dbReference type="PANTHER" id="PTHR44591">
    <property type="entry name" value="STRESS RESPONSE REGULATOR PROTEIN 1"/>
    <property type="match status" value="1"/>
</dbReference>
<proteinExistence type="predicted"/>
<dbReference type="InterPro" id="IPR011006">
    <property type="entry name" value="CheY-like_superfamily"/>
</dbReference>
<dbReference type="InterPro" id="IPR001789">
    <property type="entry name" value="Sig_transdc_resp-reg_receiver"/>
</dbReference>
<dbReference type="Proteomes" id="UP000078116">
    <property type="component" value="Unassembled WGS sequence"/>
</dbReference>
<evidence type="ECO:0000313" key="6">
    <source>
        <dbReference type="Proteomes" id="UP000077961"/>
    </source>
</evidence>
<dbReference type="AlphaFoldDB" id="A0A1A9N4B7"/>
<dbReference type="PANTHER" id="PTHR44591:SF3">
    <property type="entry name" value="RESPONSE REGULATORY DOMAIN-CONTAINING PROTEIN"/>
    <property type="match status" value="1"/>
</dbReference>
<keyword evidence="6" id="KW-1185">Reference proteome</keyword>
<gene>
    <name evidence="4" type="ORF">A6V36_33130</name>
    <name evidence="5" type="ORF">A6V37_29875</name>
</gene>
<evidence type="ECO:0000313" key="7">
    <source>
        <dbReference type="Proteomes" id="UP000078116"/>
    </source>
</evidence>
<reference evidence="6 7" key="1">
    <citation type="submission" date="2016-04" db="EMBL/GenBank/DDBJ databases">
        <title>Reclassification of Paraburkholderia panaciterrae (Farh et al. 2015) Dobritsa &amp; Samadpour 2016 as a later homotypic synonym of Paraburkholderia ginsengiterrae (Farh et al. 2015) Dobritsa &amp; Samadpour 2016.</title>
        <authorList>
            <person name="Dobritsa A.P."/>
            <person name="Kutumbaka K."/>
            <person name="Samadpour M."/>
        </authorList>
    </citation>
    <scope>NUCLEOTIDE SEQUENCE [LARGE SCALE GENOMIC DNA]</scope>
    <source>
        <strain evidence="5 7">DCY85</strain>
        <strain evidence="4 6">DCY85-1</strain>
    </source>
</reference>
<dbReference type="EMBL" id="LXJZ01000184">
    <property type="protein sequence ID" value="OAJ56742.1"/>
    <property type="molecule type" value="Genomic_DNA"/>
</dbReference>
<evidence type="ECO:0000259" key="3">
    <source>
        <dbReference type="PROSITE" id="PS50110"/>
    </source>
</evidence>
<dbReference type="InterPro" id="IPR050595">
    <property type="entry name" value="Bact_response_regulator"/>
</dbReference>
<dbReference type="PROSITE" id="PS50110">
    <property type="entry name" value="RESPONSE_REGULATORY"/>
    <property type="match status" value="1"/>
</dbReference>
<name>A0A1A9N4B7_9BURK</name>
<comment type="caution">
    <text evidence="5">The sequence shown here is derived from an EMBL/GenBank/DDBJ whole genome shotgun (WGS) entry which is preliminary data.</text>
</comment>
<feature type="modified residue" description="4-aspartylphosphate" evidence="2">
    <location>
        <position position="42"/>
    </location>
</feature>